<evidence type="ECO:0000256" key="2">
    <source>
        <dbReference type="SAM" id="Phobius"/>
    </source>
</evidence>
<proteinExistence type="predicted"/>
<reference evidence="3 4" key="1">
    <citation type="journal article" date="2021" name="Hortic Res">
        <title>Chromosome-scale assembly of the Dendrobium chrysotoxum genome enhances the understanding of orchid evolution.</title>
        <authorList>
            <person name="Zhang Y."/>
            <person name="Zhang G.Q."/>
            <person name="Zhang D."/>
            <person name="Liu X.D."/>
            <person name="Xu X.Y."/>
            <person name="Sun W.H."/>
            <person name="Yu X."/>
            <person name="Zhu X."/>
            <person name="Wang Z.W."/>
            <person name="Zhao X."/>
            <person name="Zhong W.Y."/>
            <person name="Chen H."/>
            <person name="Yin W.L."/>
            <person name="Huang T."/>
            <person name="Niu S.C."/>
            <person name="Liu Z.J."/>
        </authorList>
    </citation>
    <scope>NUCLEOTIDE SEQUENCE [LARGE SCALE GENOMIC DNA]</scope>
    <source>
        <strain evidence="3">Lindl</strain>
    </source>
</reference>
<organism evidence="3 4">
    <name type="scientific">Dendrobium chrysotoxum</name>
    <name type="common">Orchid</name>
    <dbReference type="NCBI Taxonomy" id="161865"/>
    <lineage>
        <taxon>Eukaryota</taxon>
        <taxon>Viridiplantae</taxon>
        <taxon>Streptophyta</taxon>
        <taxon>Embryophyta</taxon>
        <taxon>Tracheophyta</taxon>
        <taxon>Spermatophyta</taxon>
        <taxon>Magnoliopsida</taxon>
        <taxon>Liliopsida</taxon>
        <taxon>Asparagales</taxon>
        <taxon>Orchidaceae</taxon>
        <taxon>Epidendroideae</taxon>
        <taxon>Malaxideae</taxon>
        <taxon>Dendrobiinae</taxon>
        <taxon>Dendrobium</taxon>
    </lineage>
</organism>
<name>A0AAV7HHR6_DENCH</name>
<dbReference type="NCBIfam" id="TIGR01571">
    <property type="entry name" value="A_thal_Cys_rich"/>
    <property type="match status" value="1"/>
</dbReference>
<dbReference type="PANTHER" id="PTHR15907">
    <property type="entry name" value="DUF614 FAMILY PROTEIN-RELATED"/>
    <property type="match status" value="1"/>
</dbReference>
<dbReference type="AlphaFoldDB" id="A0AAV7HHR6"/>
<dbReference type="Pfam" id="PF04749">
    <property type="entry name" value="PLAC8"/>
    <property type="match status" value="1"/>
</dbReference>
<evidence type="ECO:0000313" key="3">
    <source>
        <dbReference type="EMBL" id="KAH0466985.1"/>
    </source>
</evidence>
<keyword evidence="2" id="KW-1133">Transmembrane helix</keyword>
<evidence type="ECO:0000313" key="4">
    <source>
        <dbReference type="Proteomes" id="UP000775213"/>
    </source>
</evidence>
<gene>
    <name evidence="3" type="ORF">IEQ34_004223</name>
</gene>
<sequence>MENHGHGVDSWPTSPESDGQEQNFHSLQRETPQAVSFPSNSHHTPEATVNPVANSSDSYQPKMQLPSPPGRRQRMAQIGRPWTSTIYDCGLDGTNATMTALCPCVTFGHIAEIVDEGQTSCTLGSLMYMLLVPALCSCWIVASIYRKKLRKKYSLVQAPAEDCILHFFCPFCSLCQEFRELKSRGIDPALGNHHNQLFLLFFFSVETFGWMGYLAKQHEETLTIPPKSQMMST</sequence>
<protein>
    <submittedName>
        <fullName evidence="3">Uncharacterized protein</fullName>
    </submittedName>
</protein>
<evidence type="ECO:0000256" key="1">
    <source>
        <dbReference type="SAM" id="MobiDB-lite"/>
    </source>
</evidence>
<feature type="compositionally biased region" description="Polar residues" evidence="1">
    <location>
        <begin position="51"/>
        <end position="61"/>
    </location>
</feature>
<accession>A0AAV7HHR6</accession>
<dbReference type="Proteomes" id="UP000775213">
    <property type="component" value="Unassembled WGS sequence"/>
</dbReference>
<dbReference type="InterPro" id="IPR006461">
    <property type="entry name" value="PLAC_motif_containing"/>
</dbReference>
<keyword evidence="2" id="KW-0472">Membrane</keyword>
<dbReference type="EMBL" id="JAGFBR010000005">
    <property type="protein sequence ID" value="KAH0466985.1"/>
    <property type="molecule type" value="Genomic_DNA"/>
</dbReference>
<feature type="compositionally biased region" description="Polar residues" evidence="1">
    <location>
        <begin position="11"/>
        <end position="42"/>
    </location>
</feature>
<feature type="region of interest" description="Disordered" evidence="1">
    <location>
        <begin position="1"/>
        <end position="75"/>
    </location>
</feature>
<feature type="transmembrane region" description="Helical" evidence="2">
    <location>
        <begin position="126"/>
        <end position="145"/>
    </location>
</feature>
<comment type="caution">
    <text evidence="3">The sequence shown here is derived from an EMBL/GenBank/DDBJ whole genome shotgun (WGS) entry which is preliminary data.</text>
</comment>
<keyword evidence="4" id="KW-1185">Reference proteome</keyword>
<keyword evidence="2" id="KW-0812">Transmembrane</keyword>